<dbReference type="OrthoDB" id="236884at2"/>
<gene>
    <name evidence="8" type="primary">betC_6</name>
    <name evidence="8" type="ORF">Pan14r_07870</name>
</gene>
<dbReference type="SUPFAM" id="SSF49468">
    <property type="entry name" value="VHL"/>
    <property type="match status" value="1"/>
</dbReference>
<evidence type="ECO:0000313" key="8">
    <source>
        <dbReference type="EMBL" id="TWT68541.1"/>
    </source>
</evidence>
<protein>
    <submittedName>
        <fullName evidence="8">Choline-sulfatase</fullName>
        <ecNumber evidence="8">3.1.6.6</ecNumber>
    </submittedName>
</protein>
<dbReference type="Gene3D" id="2.60.40.780">
    <property type="entry name" value="von Hippel-Lindau disease tumour suppressor, beta domain"/>
    <property type="match status" value="1"/>
</dbReference>
<organism evidence="8 9">
    <name type="scientific">Crateriforma conspicua</name>
    <dbReference type="NCBI Taxonomy" id="2527996"/>
    <lineage>
        <taxon>Bacteria</taxon>
        <taxon>Pseudomonadati</taxon>
        <taxon>Planctomycetota</taxon>
        <taxon>Planctomycetia</taxon>
        <taxon>Planctomycetales</taxon>
        <taxon>Planctomycetaceae</taxon>
        <taxon>Crateriforma</taxon>
    </lineage>
</organism>
<evidence type="ECO:0000256" key="4">
    <source>
        <dbReference type="ARBA" id="ARBA00022729"/>
    </source>
</evidence>
<keyword evidence="4" id="KW-0732">Signal</keyword>
<dbReference type="PANTHER" id="PTHR45953:SF1">
    <property type="entry name" value="IDURONATE 2-SULFATASE"/>
    <property type="match status" value="1"/>
</dbReference>
<dbReference type="GO" id="GO:0047753">
    <property type="term" value="F:choline-sulfatase activity"/>
    <property type="evidence" value="ECO:0007669"/>
    <property type="project" value="UniProtKB-EC"/>
</dbReference>
<dbReference type="InterPro" id="IPR036208">
    <property type="entry name" value="VHL_sf"/>
</dbReference>
<dbReference type="Gene3D" id="3.40.720.10">
    <property type="entry name" value="Alkaline Phosphatase, subunit A"/>
    <property type="match status" value="1"/>
</dbReference>
<dbReference type="SUPFAM" id="SSF53649">
    <property type="entry name" value="Alkaline phosphatase-like"/>
    <property type="match status" value="1"/>
</dbReference>
<sequence>MKIASFLNLWLLGWAFTTCCLGGRSVEAARPNVLFIAVDDLNDWIGCLGGHPQSLTPNIDRLAASGQLFSNAHCPAPACNPSRGAIMSGISPHVSGLYDNRQKMRQMMPDAELLPKYFSRHGYWSAGSGKILHYFTDADSWDDYFPPKETENPFPRTFYPKNRPVSLPVGGPWQYIETDWAALDVTGEAFGGDWSVSEWIGQQLSRQHDQAFFLACGIYRPHEPWFVPEKYFRPFLLDDIQLPPGYREDDLDDLPPSGKSRGPNRYFAHIRKHGQWKQAIQGYLASIHFADSMVGRVLDALANGPNRDNTIVVLWSDHGWHLGEKHHWQKYTGWRVCTLVPLIVRVPAGVSALPDGTRAGAVCSRPVNLLSLYPTLTDLAGLPAKEGNDGPSLVPLLKDPQSDWPHASLTFLNRPGNLAISGERWRYIRYGNGDHELYDIAKDPHEWENLAERPEHNAEIRRLQRFVPETFANYRSDNTASLPVLSWNPIGDGALPESKPGEATVDVIIANRAGQPVDVWWIDAEGRARSFGTLEAGWQKAFGTHPGTVLHVQTIDGKTIGYFIVDDQPSLAMIPAL</sequence>
<evidence type="ECO:0000256" key="1">
    <source>
        <dbReference type="ARBA" id="ARBA00001913"/>
    </source>
</evidence>
<evidence type="ECO:0000256" key="2">
    <source>
        <dbReference type="ARBA" id="ARBA00008779"/>
    </source>
</evidence>
<keyword evidence="5 8" id="KW-0378">Hydrolase</keyword>
<evidence type="ECO:0000256" key="5">
    <source>
        <dbReference type="ARBA" id="ARBA00022801"/>
    </source>
</evidence>
<reference evidence="8 9" key="1">
    <citation type="submission" date="2019-02" db="EMBL/GenBank/DDBJ databases">
        <title>Deep-cultivation of Planctomycetes and their phenomic and genomic characterization uncovers novel biology.</title>
        <authorList>
            <person name="Wiegand S."/>
            <person name="Jogler M."/>
            <person name="Boedeker C."/>
            <person name="Pinto D."/>
            <person name="Vollmers J."/>
            <person name="Rivas-Marin E."/>
            <person name="Kohn T."/>
            <person name="Peeters S.H."/>
            <person name="Heuer A."/>
            <person name="Rast P."/>
            <person name="Oberbeckmann S."/>
            <person name="Bunk B."/>
            <person name="Jeske O."/>
            <person name="Meyerdierks A."/>
            <person name="Storesund J.E."/>
            <person name="Kallscheuer N."/>
            <person name="Luecker S."/>
            <person name="Lage O.M."/>
            <person name="Pohl T."/>
            <person name="Merkel B.J."/>
            <person name="Hornburger P."/>
            <person name="Mueller R.-W."/>
            <person name="Bruemmer F."/>
            <person name="Labrenz M."/>
            <person name="Spormann A.M."/>
            <person name="Op Den Camp H."/>
            <person name="Overmann J."/>
            <person name="Amann R."/>
            <person name="Jetten M.S.M."/>
            <person name="Mascher T."/>
            <person name="Medema M.H."/>
            <person name="Devos D.P."/>
            <person name="Kaster A.-K."/>
            <person name="Ovreas L."/>
            <person name="Rohde M."/>
            <person name="Galperin M.Y."/>
            <person name="Jogler C."/>
        </authorList>
    </citation>
    <scope>NUCLEOTIDE SEQUENCE [LARGE SCALE GENOMIC DNA]</scope>
    <source>
        <strain evidence="8 9">Pan14r</strain>
    </source>
</reference>
<evidence type="ECO:0000256" key="3">
    <source>
        <dbReference type="ARBA" id="ARBA00022723"/>
    </source>
</evidence>
<dbReference type="InterPro" id="IPR000917">
    <property type="entry name" value="Sulfatase_N"/>
</dbReference>
<dbReference type="Proteomes" id="UP000317238">
    <property type="component" value="Unassembled WGS sequence"/>
</dbReference>
<dbReference type="PANTHER" id="PTHR45953">
    <property type="entry name" value="IDURONATE 2-SULFATASE"/>
    <property type="match status" value="1"/>
</dbReference>
<comment type="similarity">
    <text evidence="2">Belongs to the sulfatase family.</text>
</comment>
<proteinExistence type="inferred from homology"/>
<name>A0A5C5Y1N5_9PLAN</name>
<dbReference type="InterPro" id="IPR017850">
    <property type="entry name" value="Alkaline_phosphatase_core_sf"/>
</dbReference>
<accession>A0A5C5Y1N5</accession>
<evidence type="ECO:0000259" key="7">
    <source>
        <dbReference type="Pfam" id="PF00884"/>
    </source>
</evidence>
<dbReference type="Pfam" id="PF00884">
    <property type="entry name" value="Sulfatase"/>
    <property type="match status" value="1"/>
</dbReference>
<keyword evidence="9" id="KW-1185">Reference proteome</keyword>
<dbReference type="AlphaFoldDB" id="A0A5C5Y1N5"/>
<evidence type="ECO:0000313" key="9">
    <source>
        <dbReference type="Proteomes" id="UP000317238"/>
    </source>
</evidence>
<dbReference type="CDD" id="cd16030">
    <property type="entry name" value="iduronate-2-sulfatase"/>
    <property type="match status" value="1"/>
</dbReference>
<dbReference type="EMBL" id="SJPL01000001">
    <property type="protein sequence ID" value="TWT68541.1"/>
    <property type="molecule type" value="Genomic_DNA"/>
</dbReference>
<comment type="cofactor">
    <cofactor evidence="1">
        <name>Ca(2+)</name>
        <dbReference type="ChEBI" id="CHEBI:29108"/>
    </cofactor>
</comment>
<dbReference type="RefSeq" id="WP_146438372.1">
    <property type="nucleotide sequence ID" value="NZ_SJPL01000001.1"/>
</dbReference>
<dbReference type="GO" id="GO:0004423">
    <property type="term" value="F:iduronate-2-sulfatase activity"/>
    <property type="evidence" value="ECO:0007669"/>
    <property type="project" value="InterPro"/>
</dbReference>
<feature type="domain" description="Sulfatase N-terminal" evidence="7">
    <location>
        <begin position="31"/>
        <end position="381"/>
    </location>
</feature>
<keyword evidence="6" id="KW-0106">Calcium</keyword>
<dbReference type="EC" id="3.1.6.6" evidence="8"/>
<dbReference type="GO" id="GO:0005737">
    <property type="term" value="C:cytoplasm"/>
    <property type="evidence" value="ECO:0007669"/>
    <property type="project" value="TreeGrafter"/>
</dbReference>
<comment type="caution">
    <text evidence="8">The sequence shown here is derived from an EMBL/GenBank/DDBJ whole genome shotgun (WGS) entry which is preliminary data.</text>
</comment>
<keyword evidence="3" id="KW-0479">Metal-binding</keyword>
<evidence type="ECO:0000256" key="6">
    <source>
        <dbReference type="ARBA" id="ARBA00022837"/>
    </source>
</evidence>
<dbReference type="InterPro" id="IPR037140">
    <property type="entry name" value="VHL_beta_dom_sf"/>
</dbReference>
<dbReference type="InterPro" id="IPR035874">
    <property type="entry name" value="IDS"/>
</dbReference>
<dbReference type="GO" id="GO:0046872">
    <property type="term" value="F:metal ion binding"/>
    <property type="evidence" value="ECO:0007669"/>
    <property type="project" value="UniProtKB-KW"/>
</dbReference>